<dbReference type="InterPro" id="IPR017847">
    <property type="entry name" value="T6SS_RhsGE_Vgr_subset"/>
</dbReference>
<evidence type="ECO:0000256" key="4">
    <source>
        <dbReference type="SAM" id="MobiDB-lite"/>
    </source>
</evidence>
<dbReference type="PANTHER" id="PTHR32305:SF15">
    <property type="entry name" value="PROTEIN RHSA-RELATED"/>
    <property type="match status" value="1"/>
</dbReference>
<dbReference type="Gene3D" id="2.30.110.50">
    <property type="match status" value="1"/>
</dbReference>
<dbReference type="EMBL" id="JAGQDE010000026">
    <property type="protein sequence ID" value="MBQ0961306.1"/>
    <property type="molecule type" value="Genomic_DNA"/>
</dbReference>
<evidence type="ECO:0000256" key="1">
    <source>
        <dbReference type="ARBA" id="ARBA00004613"/>
    </source>
</evidence>
<feature type="compositionally biased region" description="Acidic residues" evidence="4">
    <location>
        <begin position="684"/>
        <end position="695"/>
    </location>
</feature>
<evidence type="ECO:0000256" key="2">
    <source>
        <dbReference type="ARBA" id="ARBA00005558"/>
    </source>
</evidence>
<evidence type="ECO:0000313" key="7">
    <source>
        <dbReference type="EMBL" id="MBQ0961306.1"/>
    </source>
</evidence>
<dbReference type="NCBIfam" id="TIGR03361">
    <property type="entry name" value="VI_Rhs_Vgr"/>
    <property type="match status" value="1"/>
</dbReference>
<dbReference type="InterPro" id="IPR006531">
    <property type="entry name" value="Gp5/Vgr_OB"/>
</dbReference>
<comment type="subcellular location">
    <subcellularLocation>
        <location evidence="1">Secreted</location>
    </subcellularLocation>
</comment>
<dbReference type="SUPFAM" id="SSF69279">
    <property type="entry name" value="Phage tail proteins"/>
    <property type="match status" value="2"/>
</dbReference>
<dbReference type="PANTHER" id="PTHR32305">
    <property type="match status" value="1"/>
</dbReference>
<sequence length="695" mass="76920">MAKLDAEFNCVKGNDALLFRRLQAVEELGRLPQYRLELLRTRTETPIKADELLGTRATVKLLLPGGDYRYVNGFVTRFERGGAMGRYDRYFLDLNVWFWYLQLGSDCRIFQNKTVVEILTKVFEDYTNQSVQNKLTASYQPREFCVQYNESDHDFVTRLMEQEGIYHYFTHEDGQHKLVLCDDASGHTDIPGGSLAWSSAQTDNQLRDDIVTDWRLVKQVGSLKYAHDDHDFEVPSTPLATFKTRTTGFPNPGDLEVRQWPGAYYDLKRAATGADHKKIGERFAKGKVDSYDSQQIVASADTRFRAMAAGKTFKLKDHSSDDGDYLVTRLVFTAEFGEYESNVKSVSRGYQARFDAVPKSVRFQPQPSVAWPRIHGPQTAVVVGGSGDEIATDKHGRVKLKFRWDRVSPSDLTASCWVRVSYPWASKNFGMIAIPRVGDEVVVEFLDGDPDRPLVTGRVYNAERMPPYELPTQKTVTGIRSRSTKEGGEDNFNELRFDDLKGSEYVWFQAEKDYHQLVKNDAKITVKNDRWDKVEKNVAQQIGENLTVDVGKKATLSIKEDVHAKLGADFNLKIEGALNTGVTDAVAVKGDQAISITSGQGMDINVGQAFNATATSSIHIKGMGVVIDGGSTLSIKAGGSFISVGPDGVTIQGTMVKINSGGSAGNANSAAQASPADPTAPELPDPDEDPLASGN</sequence>
<feature type="region of interest" description="Disordered" evidence="4">
    <location>
        <begin position="662"/>
        <end position="695"/>
    </location>
</feature>
<proteinExistence type="inferred from homology"/>
<dbReference type="GO" id="GO:0005576">
    <property type="term" value="C:extracellular region"/>
    <property type="evidence" value="ECO:0007669"/>
    <property type="project" value="UniProtKB-SubCell"/>
</dbReference>
<dbReference type="AlphaFoldDB" id="A0A940YRT9"/>
<comment type="caution">
    <text evidence="7">The sequence shown here is derived from an EMBL/GenBank/DDBJ whole genome shotgun (WGS) entry which is preliminary data.</text>
</comment>
<comment type="similarity">
    <text evidence="2">Belongs to the VgrG protein family.</text>
</comment>
<keyword evidence="8" id="KW-1185">Reference proteome</keyword>
<dbReference type="InterPro" id="IPR006533">
    <property type="entry name" value="T6SS_Vgr_RhsGE"/>
</dbReference>
<dbReference type="Proteomes" id="UP000678374">
    <property type="component" value="Unassembled WGS sequence"/>
</dbReference>
<feature type="domain" description="Gp5/Type VI secretion system Vgr C-terminal trimerisation" evidence="6">
    <location>
        <begin position="477"/>
        <end position="583"/>
    </location>
</feature>
<protein>
    <submittedName>
        <fullName evidence="7">Type VI secretion system tip protein VgrG</fullName>
    </submittedName>
</protein>
<dbReference type="Gene3D" id="3.55.50.10">
    <property type="entry name" value="Baseplate protein-like domains"/>
    <property type="match status" value="1"/>
</dbReference>
<keyword evidence="3" id="KW-0964">Secreted</keyword>
<dbReference type="Pfam" id="PF05954">
    <property type="entry name" value="Phage_GPD"/>
    <property type="match status" value="1"/>
</dbReference>
<dbReference type="NCBIfam" id="TIGR01646">
    <property type="entry name" value="vgr_GE"/>
    <property type="match status" value="1"/>
</dbReference>
<evidence type="ECO:0000259" key="5">
    <source>
        <dbReference type="Pfam" id="PF04717"/>
    </source>
</evidence>
<evidence type="ECO:0000313" key="8">
    <source>
        <dbReference type="Proteomes" id="UP000678374"/>
    </source>
</evidence>
<gene>
    <name evidence="7" type="primary">tssI</name>
    <name evidence="7" type="ORF">KAK06_20285</name>
</gene>
<dbReference type="InterPro" id="IPR050708">
    <property type="entry name" value="T6SS_VgrG/RHS"/>
</dbReference>
<name>A0A940YRT9_9BURK</name>
<dbReference type="Gene3D" id="4.10.220.110">
    <property type="match status" value="1"/>
</dbReference>
<reference evidence="7" key="1">
    <citation type="submission" date="2021-04" db="EMBL/GenBank/DDBJ databases">
        <title>The genome sequence of Ideonella sp. 4Y11.</title>
        <authorList>
            <person name="Liu Y."/>
        </authorList>
    </citation>
    <scope>NUCLEOTIDE SEQUENCE</scope>
    <source>
        <strain evidence="7">4Y11</strain>
    </source>
</reference>
<evidence type="ECO:0000259" key="6">
    <source>
        <dbReference type="Pfam" id="PF22178"/>
    </source>
</evidence>
<dbReference type="Pfam" id="PF04717">
    <property type="entry name" value="Phage_base_V"/>
    <property type="match status" value="1"/>
</dbReference>
<evidence type="ECO:0000256" key="3">
    <source>
        <dbReference type="ARBA" id="ARBA00022525"/>
    </source>
</evidence>
<dbReference type="InterPro" id="IPR037026">
    <property type="entry name" value="Vgr_OB-fold_dom_sf"/>
</dbReference>
<feature type="compositionally biased region" description="Low complexity" evidence="4">
    <location>
        <begin position="662"/>
        <end position="682"/>
    </location>
</feature>
<dbReference type="Pfam" id="PF22178">
    <property type="entry name" value="Gp5_trimer_C"/>
    <property type="match status" value="1"/>
</dbReference>
<accession>A0A940YRT9</accession>
<dbReference type="SUPFAM" id="SSF69255">
    <property type="entry name" value="gp5 N-terminal domain-like"/>
    <property type="match status" value="1"/>
</dbReference>
<dbReference type="InterPro" id="IPR054030">
    <property type="entry name" value="Gp5_Vgr_C"/>
</dbReference>
<dbReference type="SUPFAM" id="SSF69349">
    <property type="entry name" value="Phage fibre proteins"/>
    <property type="match status" value="1"/>
</dbReference>
<organism evidence="7 8">
    <name type="scientific">Ideonella aquatica</name>
    <dbReference type="NCBI Taxonomy" id="2824119"/>
    <lineage>
        <taxon>Bacteria</taxon>
        <taxon>Pseudomonadati</taxon>
        <taxon>Pseudomonadota</taxon>
        <taxon>Betaproteobacteria</taxon>
        <taxon>Burkholderiales</taxon>
        <taxon>Sphaerotilaceae</taxon>
        <taxon>Ideonella</taxon>
    </lineage>
</organism>
<feature type="domain" description="Gp5/Type VI secretion system Vgr protein OB-fold" evidence="5">
    <location>
        <begin position="392"/>
        <end position="460"/>
    </location>
</feature>
<dbReference type="Gene3D" id="2.40.50.230">
    <property type="entry name" value="Gp5 N-terminal domain"/>
    <property type="match status" value="1"/>
</dbReference>
<dbReference type="RefSeq" id="WP_210803990.1">
    <property type="nucleotide sequence ID" value="NZ_JAGQDE010000026.1"/>
</dbReference>